<dbReference type="InterPro" id="IPR011009">
    <property type="entry name" value="Kinase-like_dom_sf"/>
</dbReference>
<dbReference type="AlphaFoldDB" id="A0AAW0DXZ0"/>
<sequence length="314" mass="35756">MPSPIETLSRANALEEATDIAQRFRFTSPPVSIREHEEQGLFSRTFVVTLSDNTEAIVQLKDNEIDLTKVALARSILGEIVPTLYRAKSTGVYFAYVAPFIYGTLWHLKTERRELLISQEAFVASQIAFLMRKCSLAINSSDVVDSYVVPRLQNIMGDEDLTEDVRDRIEGLCRQTEVLKDLPLALCHIDINSRNVILDNKAHVVGLLDWEFATLLPFGMNAWCIRDLSVPCLEGAECVARTRPMTKRFWRALTADLLVEDRWKVVIAMQVGFVLLSAFSENTGQSSVPCPDFVERFDWLEHMFMPFCDDDLEW</sequence>
<accession>A0AAW0DXZ0</accession>
<name>A0AAW0DXZ0_9AGAR</name>
<dbReference type="Pfam" id="PF01636">
    <property type="entry name" value="APH"/>
    <property type="match status" value="1"/>
</dbReference>
<gene>
    <name evidence="2" type="ORF">VNI00_003010</name>
</gene>
<evidence type="ECO:0000313" key="3">
    <source>
        <dbReference type="Proteomes" id="UP001383192"/>
    </source>
</evidence>
<dbReference type="EMBL" id="JAYKXP010000007">
    <property type="protein sequence ID" value="KAK7056455.1"/>
    <property type="molecule type" value="Genomic_DNA"/>
</dbReference>
<dbReference type="InterPro" id="IPR002575">
    <property type="entry name" value="Aminoglycoside_PTrfase"/>
</dbReference>
<dbReference type="Gene3D" id="3.90.1200.10">
    <property type="match status" value="1"/>
</dbReference>
<organism evidence="2 3">
    <name type="scientific">Paramarasmius palmivorus</name>
    <dbReference type="NCBI Taxonomy" id="297713"/>
    <lineage>
        <taxon>Eukaryota</taxon>
        <taxon>Fungi</taxon>
        <taxon>Dikarya</taxon>
        <taxon>Basidiomycota</taxon>
        <taxon>Agaricomycotina</taxon>
        <taxon>Agaricomycetes</taxon>
        <taxon>Agaricomycetidae</taxon>
        <taxon>Agaricales</taxon>
        <taxon>Marasmiineae</taxon>
        <taxon>Marasmiaceae</taxon>
        <taxon>Paramarasmius</taxon>
    </lineage>
</organism>
<proteinExistence type="predicted"/>
<keyword evidence="3" id="KW-1185">Reference proteome</keyword>
<protein>
    <recommendedName>
        <fullName evidence="1">Aminoglycoside phosphotransferase domain-containing protein</fullName>
    </recommendedName>
</protein>
<feature type="domain" description="Aminoglycoside phosphotransferase" evidence="1">
    <location>
        <begin position="161"/>
        <end position="218"/>
    </location>
</feature>
<evidence type="ECO:0000313" key="2">
    <source>
        <dbReference type="EMBL" id="KAK7056455.1"/>
    </source>
</evidence>
<dbReference type="Proteomes" id="UP001383192">
    <property type="component" value="Unassembled WGS sequence"/>
</dbReference>
<dbReference type="SUPFAM" id="SSF56112">
    <property type="entry name" value="Protein kinase-like (PK-like)"/>
    <property type="match status" value="1"/>
</dbReference>
<comment type="caution">
    <text evidence="2">The sequence shown here is derived from an EMBL/GenBank/DDBJ whole genome shotgun (WGS) entry which is preliminary data.</text>
</comment>
<reference evidence="2 3" key="1">
    <citation type="submission" date="2024-01" db="EMBL/GenBank/DDBJ databases">
        <title>A draft genome for a cacao thread blight-causing isolate of Paramarasmius palmivorus.</title>
        <authorList>
            <person name="Baruah I.K."/>
            <person name="Bukari Y."/>
            <person name="Amoako-Attah I."/>
            <person name="Meinhardt L.W."/>
            <person name="Bailey B.A."/>
            <person name="Cohen S.P."/>
        </authorList>
    </citation>
    <scope>NUCLEOTIDE SEQUENCE [LARGE SCALE GENOMIC DNA]</scope>
    <source>
        <strain evidence="2 3">GH-12</strain>
    </source>
</reference>
<evidence type="ECO:0000259" key="1">
    <source>
        <dbReference type="Pfam" id="PF01636"/>
    </source>
</evidence>